<gene>
    <name evidence="19" type="ORF">D0867_00925</name>
</gene>
<feature type="region of interest" description="Disordered" evidence="18">
    <location>
        <begin position="779"/>
        <end position="798"/>
    </location>
</feature>
<keyword evidence="4 16" id="KW-0444">Lipid biosynthesis</keyword>
<organism evidence="19 20">
    <name type="scientific">Hortaea werneckii</name>
    <name type="common">Black yeast</name>
    <name type="synonym">Cladosporium werneckii</name>
    <dbReference type="NCBI Taxonomy" id="91943"/>
    <lineage>
        <taxon>Eukaryota</taxon>
        <taxon>Fungi</taxon>
        <taxon>Dikarya</taxon>
        <taxon>Ascomycota</taxon>
        <taxon>Pezizomycotina</taxon>
        <taxon>Dothideomycetes</taxon>
        <taxon>Dothideomycetidae</taxon>
        <taxon>Mycosphaerellales</taxon>
        <taxon>Teratosphaeriaceae</taxon>
        <taxon>Hortaea</taxon>
    </lineage>
</organism>
<comment type="pathway">
    <text evidence="2 16 17">Phospholipid metabolism; phosphatidylcholine biosynthesis.</text>
</comment>
<feature type="region of interest" description="Disordered" evidence="18">
    <location>
        <begin position="89"/>
        <end position="126"/>
    </location>
</feature>
<keyword evidence="13 16" id="KW-0594">Phospholipid biosynthesis</keyword>
<comment type="caution">
    <text evidence="16 17">Lacks conserved residue(s) required for the propagation of feature annotation.</text>
</comment>
<dbReference type="InterPro" id="IPR007318">
    <property type="entry name" value="Phopholipid_MeTrfase"/>
</dbReference>
<dbReference type="PANTHER" id="PTHR32138">
    <property type="entry name" value="PHOSPHATIDYLETHANOLAMINE N-METHYLTRANSFERASE"/>
    <property type="match status" value="1"/>
</dbReference>
<dbReference type="EC" id="2.1.1.17" evidence="16 17"/>
<accession>A0A3M7ACF3</accession>
<evidence type="ECO:0000256" key="7">
    <source>
        <dbReference type="ARBA" id="ARBA00022691"/>
    </source>
</evidence>
<evidence type="ECO:0000256" key="9">
    <source>
        <dbReference type="ARBA" id="ARBA00022824"/>
    </source>
</evidence>
<dbReference type="GO" id="GO:0004608">
    <property type="term" value="F:phosphatidylethanolamine N-methyltransferase activity"/>
    <property type="evidence" value="ECO:0007669"/>
    <property type="project" value="UniProtKB-UniRule"/>
</dbReference>
<feature type="transmembrane region" description="Helical" evidence="16 17">
    <location>
        <begin position="486"/>
        <end position="509"/>
    </location>
</feature>
<reference evidence="19 20" key="1">
    <citation type="journal article" date="2018" name="BMC Genomics">
        <title>Genomic evidence for intraspecific hybridization in a clonal and extremely halotolerant yeast.</title>
        <authorList>
            <person name="Gostincar C."/>
            <person name="Stajich J.E."/>
            <person name="Zupancic J."/>
            <person name="Zalar P."/>
            <person name="Gunde-Cimerman N."/>
        </authorList>
    </citation>
    <scope>NUCLEOTIDE SEQUENCE [LARGE SCALE GENOMIC DNA]</scope>
    <source>
        <strain evidence="19 20">EXF-6669</strain>
    </source>
</reference>
<protein>
    <recommendedName>
        <fullName evidence="16 17">Phosphatidylethanolamine N-methyltransferase</fullName>
        <shortName evidence="16">PE methyltransferase</shortName>
        <shortName evidence="16 17">PEAMT</shortName>
        <shortName evidence="16">PEMT</shortName>
        <ecNumber evidence="16 17">2.1.1.17</ecNumber>
    </recommendedName>
</protein>
<comment type="catalytic activity">
    <reaction evidence="16 17">
        <text>a 1,2-diacyl-sn-glycero-3-phosphoethanolamine + S-adenosyl-L-methionine = a 1,2-diacyl-sn-glycero-3-phospho-N-methylethanolamine + S-adenosyl-L-homocysteine + H(+)</text>
        <dbReference type="Rhea" id="RHEA:11164"/>
        <dbReference type="ChEBI" id="CHEBI:15378"/>
        <dbReference type="ChEBI" id="CHEBI:57856"/>
        <dbReference type="ChEBI" id="CHEBI:59789"/>
        <dbReference type="ChEBI" id="CHEBI:64573"/>
        <dbReference type="ChEBI" id="CHEBI:64612"/>
        <dbReference type="EC" id="2.1.1.17"/>
    </reaction>
</comment>
<evidence type="ECO:0000256" key="12">
    <source>
        <dbReference type="ARBA" id="ARBA00023136"/>
    </source>
</evidence>
<dbReference type="GO" id="GO:0005789">
    <property type="term" value="C:endoplasmic reticulum membrane"/>
    <property type="evidence" value="ECO:0007669"/>
    <property type="project" value="UniProtKB-SubCell"/>
</dbReference>
<keyword evidence="11 16" id="KW-0443">Lipid metabolism</keyword>
<dbReference type="HAMAP" id="MF_03217">
    <property type="entry name" value="PEMT"/>
    <property type="match status" value="1"/>
</dbReference>
<keyword evidence="8 16" id="KW-0812">Transmembrane</keyword>
<name>A0A3M7ACF3_HORWE</name>
<comment type="subcellular location">
    <subcellularLocation>
        <location evidence="1">Endomembrane system</location>
        <topology evidence="1">Multi-pass membrane protein</topology>
    </subcellularLocation>
    <subcellularLocation>
        <location evidence="16 17">Endoplasmic reticulum membrane</location>
        <topology evidence="16 17">Multi-pass membrane protein</topology>
    </subcellularLocation>
</comment>
<evidence type="ECO:0000256" key="5">
    <source>
        <dbReference type="ARBA" id="ARBA00022603"/>
    </source>
</evidence>
<evidence type="ECO:0000256" key="8">
    <source>
        <dbReference type="ARBA" id="ARBA00022692"/>
    </source>
</evidence>
<feature type="transmembrane region" description="Helical" evidence="16 17">
    <location>
        <begin position="629"/>
        <end position="652"/>
    </location>
</feature>
<keyword evidence="7 16" id="KW-0949">S-adenosyl-L-methionine</keyword>
<sequence length="1043" mass="118710">MSQPNGAPGIDASGLRERLPQRPEAPQKAESVETAQDAVKQLNEQESKQDKDDKEKKTFGRTPDGTGMYQRAAPCLSYFTESIQRHGAHASASPSILSQKQPEPRPRRTFLPDATPPRSSNSQSAHPQIFTVPHTEDMVSQLLDPRQPKNASDIAIVTVLAYLCLMFYVLPQSFRVPVFAVTFLFWRTCYNFGIGWLLHSQSHHKRLLAWAKKSKIFENPETGDNPRPFLYKFLKQEMESHIPNDYKFEEAPIEYNTWLLFRRVVDLILMSDFTSYCLFAIACGGRPEGEKLPMTIARWVGGILLIIFNLWVKLDAHRVVKDFAWYWGDFFYLIDQDLTFDGVFELAPHPMYSVGYAGYYGISMMAASYKVLLISIVAHAAQLIFLVVVENPHIEKTYNAPPPLPKREEIPQQDHQMERPQYKSRLTSAANVNEAPPLSSNKAPSPVHNLIGLQNVDLHRITDVSVIVMQLYMYTVAFLTPSNFTWQAFFVLSATFWRLWYSVGIGFILDRQSNKKWWTRHFVKYGEDTEEAWRQWKGIYHFSMTMCYTSFVCAAWKMYGLPDDWTVGMSTLRHVIGFALIALQLWTIAEIHDSLGEFGWFFGDFFFDQAPQLNYSGIYRFLNNPERTIGLAGVWGAAIITWSKAVFLLALLSHSLTLCFIQFVERPHMQKLYQRNLREHSGVSKNLQRSLPSPIQKWTGSVDKALDESLDMLEDLIDAAGPKLANGFSTFMTDSKSIFKQFPARISITRLSPDLAGYDPQDYSLEIDTSQSGVKFSDAARSGREGEGAQVPHKHQDSHRRLVADYGAPIKVKWTAPLNHSKKDWIGLYMVGDNASRDVTKISSQGRWMATNKGAFDYAHSDDGVLVEDQRIAATQRKDGEKKDFLSGEIEFAGDKLWWTQGMFELRYHHDGKHNVMTVSQPFEIRIDRFDEDDVEVDAHGMFRGAVEQALLPVVQNCFDRDPDVAPRTADEAFGPTLEREGKYAKRVVYAVQQMFGIEFAPEVVQADGNVKHMAWRICNAKRVLAPYSMSQTKGGSTPQTPE</sequence>
<feature type="transmembrane region" description="Helical" evidence="16 17">
    <location>
        <begin position="151"/>
        <end position="170"/>
    </location>
</feature>
<keyword evidence="14 16" id="KW-1208">Phospholipid metabolism</keyword>
<proteinExistence type="inferred from homology"/>
<feature type="transmembrane region" description="Helical" evidence="16 17">
    <location>
        <begin position="296"/>
        <end position="312"/>
    </location>
</feature>
<dbReference type="PIRSF" id="PIRSF000383">
    <property type="entry name" value="PEAMT"/>
    <property type="match status" value="1"/>
</dbReference>
<feature type="compositionally biased region" description="Basic and acidic residues" evidence="18">
    <location>
        <begin position="405"/>
        <end position="418"/>
    </location>
</feature>
<dbReference type="InterPro" id="IPR016219">
    <property type="entry name" value="Phosphatid-EA_MeTrfase_fun"/>
</dbReference>
<keyword evidence="10 16" id="KW-1133">Transmembrane helix</keyword>
<dbReference type="Pfam" id="PF04191">
    <property type="entry name" value="PEMT"/>
    <property type="match status" value="2"/>
</dbReference>
<evidence type="ECO:0000256" key="4">
    <source>
        <dbReference type="ARBA" id="ARBA00022516"/>
    </source>
</evidence>
<keyword evidence="5 16" id="KW-0489">Methyltransferase</keyword>
<dbReference type="FunFam" id="2.60.40.2840:FF:000006">
    <property type="entry name" value="Phosphatidylethanolamine N-methyltransferase"/>
    <property type="match status" value="1"/>
</dbReference>
<keyword evidence="9 16" id="KW-0256">Endoplasmic reticulum</keyword>
<dbReference type="UniPathway" id="UPA00753"/>
<evidence type="ECO:0000256" key="1">
    <source>
        <dbReference type="ARBA" id="ARBA00004127"/>
    </source>
</evidence>
<evidence type="ECO:0000256" key="2">
    <source>
        <dbReference type="ARBA" id="ARBA00004969"/>
    </source>
</evidence>
<dbReference type="Gene3D" id="2.60.40.2840">
    <property type="match status" value="1"/>
</dbReference>
<comment type="function">
    <text evidence="15 16 17">Catalyzes the first step of the methylation pathway of phosphatidylcholine biosynthesis, the SAM-dependent methylation of phosphatidylethanolamine (PE) to phosphatidylmonomethylethanolamine (PMME).</text>
</comment>
<evidence type="ECO:0000256" key="16">
    <source>
        <dbReference type="HAMAP-Rule" id="MF_03217"/>
    </source>
</evidence>
<evidence type="ECO:0000256" key="3">
    <source>
        <dbReference type="ARBA" id="ARBA00005189"/>
    </source>
</evidence>
<dbReference type="OrthoDB" id="4583at2759"/>
<evidence type="ECO:0000256" key="18">
    <source>
        <dbReference type="SAM" id="MobiDB-lite"/>
    </source>
</evidence>
<dbReference type="PROSITE" id="PS51598">
    <property type="entry name" value="SAM_CHO2"/>
    <property type="match status" value="1"/>
</dbReference>
<feature type="compositionally biased region" description="Polar residues" evidence="18">
    <location>
        <begin position="117"/>
        <end position="126"/>
    </location>
</feature>
<keyword evidence="12 16" id="KW-0472">Membrane</keyword>
<feature type="region of interest" description="Disordered" evidence="18">
    <location>
        <begin position="399"/>
        <end position="418"/>
    </location>
</feature>
<evidence type="ECO:0000256" key="14">
    <source>
        <dbReference type="ARBA" id="ARBA00023264"/>
    </source>
</evidence>
<evidence type="ECO:0000256" key="15">
    <source>
        <dbReference type="ARBA" id="ARBA00057332"/>
    </source>
</evidence>
<feature type="compositionally biased region" description="Basic and acidic residues" evidence="18">
    <location>
        <begin position="43"/>
        <end position="58"/>
    </location>
</feature>
<evidence type="ECO:0000256" key="6">
    <source>
        <dbReference type="ARBA" id="ARBA00022679"/>
    </source>
</evidence>
<feature type="transmembrane region" description="Helical" evidence="16 17">
    <location>
        <begin position="176"/>
        <end position="198"/>
    </location>
</feature>
<dbReference type="AlphaFoldDB" id="A0A3M7ACF3"/>
<dbReference type="Proteomes" id="UP000271337">
    <property type="component" value="Unassembled WGS sequence"/>
</dbReference>
<evidence type="ECO:0000313" key="20">
    <source>
        <dbReference type="Proteomes" id="UP000271337"/>
    </source>
</evidence>
<dbReference type="GO" id="GO:0006656">
    <property type="term" value="P:phosphatidylcholine biosynthetic process"/>
    <property type="evidence" value="ECO:0007669"/>
    <property type="project" value="UniProtKB-UniRule"/>
</dbReference>
<dbReference type="GO" id="GO:0032259">
    <property type="term" value="P:methylation"/>
    <property type="evidence" value="ECO:0007669"/>
    <property type="project" value="UniProtKB-KW"/>
</dbReference>
<keyword evidence="6 16" id="KW-0808">Transferase</keyword>
<evidence type="ECO:0000256" key="10">
    <source>
        <dbReference type="ARBA" id="ARBA00022989"/>
    </source>
</evidence>
<comment type="pathway">
    <text evidence="3">Lipid metabolism.</text>
</comment>
<feature type="region of interest" description="Disordered" evidence="18">
    <location>
        <begin position="1"/>
        <end position="68"/>
    </location>
</feature>
<feature type="compositionally biased region" description="Polar residues" evidence="18">
    <location>
        <begin position="92"/>
        <end position="101"/>
    </location>
</feature>
<dbReference type="PANTHER" id="PTHR32138:SF0">
    <property type="entry name" value="PHOSPHATIDYLETHANOLAMINE N-METHYLTRANSFERASE"/>
    <property type="match status" value="1"/>
</dbReference>
<evidence type="ECO:0000256" key="17">
    <source>
        <dbReference type="RuleBase" id="RU361122"/>
    </source>
</evidence>
<feature type="compositionally biased region" description="Basic and acidic residues" evidence="18">
    <location>
        <begin position="14"/>
        <end position="31"/>
    </location>
</feature>
<dbReference type="EMBL" id="QWIL01000048">
    <property type="protein sequence ID" value="RMY25121.1"/>
    <property type="molecule type" value="Genomic_DNA"/>
</dbReference>
<feature type="transmembrane region" description="Helical" evidence="16 17">
    <location>
        <begin position="369"/>
        <end position="389"/>
    </location>
</feature>
<comment type="caution">
    <text evidence="19">The sequence shown here is derived from an EMBL/GenBank/DDBJ whole genome shotgun (WGS) entry which is preliminary data.</text>
</comment>
<evidence type="ECO:0000256" key="11">
    <source>
        <dbReference type="ARBA" id="ARBA00023098"/>
    </source>
</evidence>
<evidence type="ECO:0000313" key="19">
    <source>
        <dbReference type="EMBL" id="RMY25121.1"/>
    </source>
</evidence>
<comment type="similarity">
    <text evidence="16 17">Belongs to the class VI-like SAM-binding methyltransferase superfamily. CHO2 family.</text>
</comment>
<evidence type="ECO:0000256" key="13">
    <source>
        <dbReference type="ARBA" id="ARBA00023209"/>
    </source>
</evidence>